<keyword evidence="1" id="KW-0472">Membrane</keyword>
<evidence type="ECO:0000313" key="2">
    <source>
        <dbReference type="EMBL" id="KAG5296011.1"/>
    </source>
</evidence>
<organism evidence="2 3">
    <name type="scientific">Ajellomyces capsulatus</name>
    <name type="common">Darling's disease fungus</name>
    <name type="synonym">Histoplasma capsulatum</name>
    <dbReference type="NCBI Taxonomy" id="5037"/>
    <lineage>
        <taxon>Eukaryota</taxon>
        <taxon>Fungi</taxon>
        <taxon>Dikarya</taxon>
        <taxon>Ascomycota</taxon>
        <taxon>Pezizomycotina</taxon>
        <taxon>Eurotiomycetes</taxon>
        <taxon>Eurotiomycetidae</taxon>
        <taxon>Onygenales</taxon>
        <taxon>Ajellomycetaceae</taxon>
        <taxon>Histoplasma</taxon>
    </lineage>
</organism>
<gene>
    <name evidence="2" type="ORF">I7I52_06479</name>
</gene>
<dbReference type="VEuPathDB" id="FungiDB:I7I52_06479"/>
<sequence>MQRTTGCLGRHRTNMHRAKLIYNIFTSSALLIPIRLLFRSQPLSLSNPERPLVPGSSLPSSQPGQTLQLPLQLPLHVQHQRPFWHLHRLPQRFGPCGIVFQIPHVSLDPLYFEVILLEMAPTM</sequence>
<dbReference type="Proteomes" id="UP000670092">
    <property type="component" value="Unassembled WGS sequence"/>
</dbReference>
<keyword evidence="1" id="KW-1133">Transmembrane helix</keyword>
<comment type="caution">
    <text evidence="2">The sequence shown here is derived from an EMBL/GenBank/DDBJ whole genome shotgun (WGS) entry which is preliminary data.</text>
</comment>
<dbReference type="AlphaFoldDB" id="A0A8H8CZB5"/>
<protein>
    <submittedName>
        <fullName evidence="2">Uncharacterized protein</fullName>
    </submittedName>
</protein>
<keyword evidence="1" id="KW-0812">Transmembrane</keyword>
<feature type="transmembrane region" description="Helical" evidence="1">
    <location>
        <begin position="20"/>
        <end position="38"/>
    </location>
</feature>
<evidence type="ECO:0000313" key="3">
    <source>
        <dbReference type="Proteomes" id="UP000670092"/>
    </source>
</evidence>
<evidence type="ECO:0000256" key="1">
    <source>
        <dbReference type="SAM" id="Phobius"/>
    </source>
</evidence>
<dbReference type="OrthoDB" id="27095at2759"/>
<accession>A0A8H8CZB5</accession>
<proteinExistence type="predicted"/>
<reference evidence="2 3" key="1">
    <citation type="submission" date="2021-01" db="EMBL/GenBank/DDBJ databases">
        <title>Chromosome-level genome assembly of a human fungal pathogen reveals clustering of transcriptionally co-regulated genes.</title>
        <authorList>
            <person name="Voorhies M."/>
            <person name="Cohen S."/>
            <person name="Shea T.P."/>
            <person name="Petrus S."/>
            <person name="Munoz J.F."/>
            <person name="Poplawski S."/>
            <person name="Goldman W.E."/>
            <person name="Michael T."/>
            <person name="Cuomo C.A."/>
            <person name="Sil A."/>
            <person name="Beyhan S."/>
        </authorList>
    </citation>
    <scope>NUCLEOTIDE SEQUENCE [LARGE SCALE GENOMIC DNA]</scope>
    <source>
        <strain evidence="2 3">G184AR</strain>
    </source>
</reference>
<dbReference type="EMBL" id="JAEVHI010000003">
    <property type="protein sequence ID" value="KAG5296011.1"/>
    <property type="molecule type" value="Genomic_DNA"/>
</dbReference>
<name>A0A8H8CZB5_AJECA</name>